<evidence type="ECO:0000313" key="1">
    <source>
        <dbReference type="EMBL" id="RLE47931.1"/>
    </source>
</evidence>
<accession>A0A497ELG0</accession>
<comment type="caution">
    <text evidence="1">The sequence shown here is derived from an EMBL/GenBank/DDBJ whole genome shotgun (WGS) entry which is preliminary data.</text>
</comment>
<proteinExistence type="predicted"/>
<dbReference type="Proteomes" id="UP000278475">
    <property type="component" value="Unassembled WGS sequence"/>
</dbReference>
<organism evidence="1 2">
    <name type="scientific">Thermoproteota archaeon</name>
    <dbReference type="NCBI Taxonomy" id="2056631"/>
    <lineage>
        <taxon>Archaea</taxon>
        <taxon>Thermoproteota</taxon>
    </lineage>
</organism>
<protein>
    <submittedName>
        <fullName evidence="1">Uncharacterized protein</fullName>
    </submittedName>
</protein>
<evidence type="ECO:0000313" key="2">
    <source>
        <dbReference type="Proteomes" id="UP000278475"/>
    </source>
</evidence>
<name>A0A497ELG0_9CREN</name>
<feature type="non-terminal residue" evidence="1">
    <location>
        <position position="582"/>
    </location>
</feature>
<dbReference type="AlphaFoldDB" id="A0A497ELG0"/>
<dbReference type="EMBL" id="QMQV01000098">
    <property type="protein sequence ID" value="RLE47931.1"/>
    <property type="molecule type" value="Genomic_DNA"/>
</dbReference>
<reference evidence="1 2" key="1">
    <citation type="submission" date="2018-06" db="EMBL/GenBank/DDBJ databases">
        <title>Extensive metabolic versatility and redundancy in microbially diverse, dynamic hydrothermal sediments.</title>
        <authorList>
            <person name="Dombrowski N."/>
            <person name="Teske A."/>
            <person name="Baker B.J."/>
        </authorList>
    </citation>
    <scope>NUCLEOTIDE SEQUENCE [LARGE SCALE GENOMIC DNA]</scope>
    <source>
        <strain evidence="1">B66_G16</strain>
    </source>
</reference>
<gene>
    <name evidence="1" type="ORF">DRJ31_08140</name>
</gene>
<sequence>MNKKLIPTILIAIFAISILATAFPTQPTLATTRPGELRVSTTQFYGFSVIKIAVYDPDGVSTDTWELWKDGTRIIANLTKYATYTTAGEYVIYIAANATAGRTMIYPLQYKVAKAIEDAESELNDAYKYAVKAIAAAKANWTTTELGVLQDIDNDGILDYVVNLTTPTGLTAIYVDLYADYATSVNFDNATIANHPEKVDMLVYNATWGGNLEFCIDIDPDSTPSYSECDYNFTAVSPSVPPGYAAYTYDLNMTYKYDSPKAKLLNWTYPLDSPHKAILLYGYDDDADFDLLINATWVAGVGLQAYAFHNSTNSEFAGDFNVSAPIDYGNLTYVFEANTTKTGLTAPYVAVLLYNASTPTGFTVLVNYTLVSTDKVWFVDESPLIITAHPSNETVVTIPEGYKVINGSGLMPIKYDINASRAFVGAADYFMWPSILLLPLSEGDKLVVKYTDAEDAYSTSATILYDDMATSISYDRTEYPPKGRVYITLTDSDYNFDPTVNDYVFVNDYTPITVTVNPGTAIETAVALNSTGLDFFKESSSNEFEAKLSLEGMNTTVVSGDTVRVKFGDYKKSFTIKTESGT</sequence>